<dbReference type="AlphaFoldDB" id="A0A0C9YNF8"/>
<dbReference type="Proteomes" id="UP000054018">
    <property type="component" value="Unassembled WGS sequence"/>
</dbReference>
<protein>
    <submittedName>
        <fullName evidence="1">Uncharacterized protein</fullName>
    </submittedName>
</protein>
<keyword evidence="2" id="KW-1185">Reference proteome</keyword>
<organism evidence="1 2">
    <name type="scientific">Pisolithus microcarpus 441</name>
    <dbReference type="NCBI Taxonomy" id="765257"/>
    <lineage>
        <taxon>Eukaryota</taxon>
        <taxon>Fungi</taxon>
        <taxon>Dikarya</taxon>
        <taxon>Basidiomycota</taxon>
        <taxon>Agaricomycotina</taxon>
        <taxon>Agaricomycetes</taxon>
        <taxon>Agaricomycetidae</taxon>
        <taxon>Boletales</taxon>
        <taxon>Sclerodermatineae</taxon>
        <taxon>Pisolithaceae</taxon>
        <taxon>Pisolithus</taxon>
    </lineage>
</organism>
<dbReference type="HOGENOM" id="CLU_195668_0_0_1"/>
<dbReference type="OrthoDB" id="2681164at2759"/>
<reference evidence="1 2" key="1">
    <citation type="submission" date="2014-04" db="EMBL/GenBank/DDBJ databases">
        <authorList>
            <consortium name="DOE Joint Genome Institute"/>
            <person name="Kuo A."/>
            <person name="Kohler A."/>
            <person name="Costa M.D."/>
            <person name="Nagy L.G."/>
            <person name="Floudas D."/>
            <person name="Copeland A."/>
            <person name="Barry K.W."/>
            <person name="Cichocki N."/>
            <person name="Veneault-Fourrey C."/>
            <person name="LaButti K."/>
            <person name="Lindquist E.A."/>
            <person name="Lipzen A."/>
            <person name="Lundell T."/>
            <person name="Morin E."/>
            <person name="Murat C."/>
            <person name="Sun H."/>
            <person name="Tunlid A."/>
            <person name="Henrissat B."/>
            <person name="Grigoriev I.V."/>
            <person name="Hibbett D.S."/>
            <person name="Martin F."/>
            <person name="Nordberg H.P."/>
            <person name="Cantor M.N."/>
            <person name="Hua S.X."/>
        </authorList>
    </citation>
    <scope>NUCLEOTIDE SEQUENCE [LARGE SCALE GENOMIC DNA]</scope>
    <source>
        <strain evidence="1 2">441</strain>
    </source>
</reference>
<reference evidence="2" key="2">
    <citation type="submission" date="2015-01" db="EMBL/GenBank/DDBJ databases">
        <title>Evolutionary Origins and Diversification of the Mycorrhizal Mutualists.</title>
        <authorList>
            <consortium name="DOE Joint Genome Institute"/>
            <consortium name="Mycorrhizal Genomics Consortium"/>
            <person name="Kohler A."/>
            <person name="Kuo A."/>
            <person name="Nagy L.G."/>
            <person name="Floudas D."/>
            <person name="Copeland A."/>
            <person name="Barry K.W."/>
            <person name="Cichocki N."/>
            <person name="Veneault-Fourrey C."/>
            <person name="LaButti K."/>
            <person name="Lindquist E.A."/>
            <person name="Lipzen A."/>
            <person name="Lundell T."/>
            <person name="Morin E."/>
            <person name="Murat C."/>
            <person name="Riley R."/>
            <person name="Ohm R."/>
            <person name="Sun H."/>
            <person name="Tunlid A."/>
            <person name="Henrissat B."/>
            <person name="Grigoriev I.V."/>
            <person name="Hibbett D.S."/>
            <person name="Martin F."/>
        </authorList>
    </citation>
    <scope>NUCLEOTIDE SEQUENCE [LARGE SCALE GENOMIC DNA]</scope>
    <source>
        <strain evidence="2">441</strain>
    </source>
</reference>
<proteinExistence type="predicted"/>
<evidence type="ECO:0000313" key="1">
    <source>
        <dbReference type="EMBL" id="KIK11842.1"/>
    </source>
</evidence>
<name>A0A0C9YNF8_9AGAM</name>
<sequence>MHGVVVLFKGQTKIDVVISRTSTVLSPTFQFHSTAVMNFVSTDTIFCSCPRLTLWGLSMVNTGH</sequence>
<gene>
    <name evidence="1" type="ORF">PISMIDRAFT_121964</name>
</gene>
<accession>A0A0C9YNF8</accession>
<dbReference type="EMBL" id="KN834151">
    <property type="protein sequence ID" value="KIK11842.1"/>
    <property type="molecule type" value="Genomic_DNA"/>
</dbReference>
<evidence type="ECO:0000313" key="2">
    <source>
        <dbReference type="Proteomes" id="UP000054018"/>
    </source>
</evidence>